<proteinExistence type="predicted"/>
<dbReference type="InterPro" id="IPR037522">
    <property type="entry name" value="HD_GYP_dom"/>
</dbReference>
<dbReference type="EMBL" id="SJPT01000010">
    <property type="protein sequence ID" value="TWU17731.1"/>
    <property type="molecule type" value="Genomic_DNA"/>
</dbReference>
<dbReference type="RefSeq" id="WP_197169443.1">
    <property type="nucleotide sequence ID" value="NZ_SJPT01000010.1"/>
</dbReference>
<keyword evidence="3" id="KW-1185">Reference proteome</keyword>
<dbReference type="PANTHER" id="PTHR43155:SF2">
    <property type="entry name" value="CYCLIC DI-GMP PHOSPHODIESTERASE PA4108"/>
    <property type="match status" value="1"/>
</dbReference>
<protein>
    <submittedName>
        <fullName evidence="2">Cyclic di-GMP phosphodiesterase response regulator RpfG</fullName>
        <ecNumber evidence="2">3.1.4.52</ecNumber>
    </submittedName>
</protein>
<dbReference type="EC" id="3.1.4.52" evidence="2"/>
<dbReference type="Gene3D" id="1.10.3210.10">
    <property type="entry name" value="Hypothetical protein af1432"/>
    <property type="match status" value="1"/>
</dbReference>
<dbReference type="InterPro" id="IPR003607">
    <property type="entry name" value="HD/PDEase_dom"/>
</dbReference>
<accession>A0A5C6C258</accession>
<dbReference type="SUPFAM" id="SSF109604">
    <property type="entry name" value="HD-domain/PDEase-like"/>
    <property type="match status" value="1"/>
</dbReference>
<keyword evidence="2" id="KW-0378">Hydrolase</keyword>
<sequence length="420" mass="46336">MSRPDSIELPVERLRVGATCGYPILDHNGVMLLGSGTHITPAVLAQLRDQGTDTIAIEPRDLAELTGTQRGRVSQAEIASEMPRFTGEWDESISLKDLLTDRSDEPLCDARTARLKQGVATAKARFDQINRALQTRDFDSTSSLNMTSDEFARSIIEDFDQTVGVIGSASEDLGLENRSVQLAVMGMAIAIEMGLDAPTSLEIGLTGLLHDIGLYLLDPKFRDPTQTLSDSERWEYEKHPIIALDCIAAIPETPASVRVAVQQVHEQYDGSGYPRGLRGPRTHLYARILNVVDAYIQLITPSKNRAGILPHSAIGMILHQATRRIFDPDVVRALLNTESLYPLGSHVELRSGSRATIIRRSPHSYACPTLLREDGVRVHEDNSENRIIRPVSAPKMNQMAITASQMMSIKWNPAENFVPV</sequence>
<dbReference type="Proteomes" id="UP000316304">
    <property type="component" value="Unassembled WGS sequence"/>
</dbReference>
<reference evidence="2 3" key="1">
    <citation type="submission" date="2019-02" db="EMBL/GenBank/DDBJ databases">
        <title>Deep-cultivation of Planctomycetes and their phenomic and genomic characterization uncovers novel biology.</title>
        <authorList>
            <person name="Wiegand S."/>
            <person name="Jogler M."/>
            <person name="Boedeker C."/>
            <person name="Pinto D."/>
            <person name="Vollmers J."/>
            <person name="Rivas-Marin E."/>
            <person name="Kohn T."/>
            <person name="Peeters S.H."/>
            <person name="Heuer A."/>
            <person name="Rast P."/>
            <person name="Oberbeckmann S."/>
            <person name="Bunk B."/>
            <person name="Jeske O."/>
            <person name="Meyerdierks A."/>
            <person name="Storesund J.E."/>
            <person name="Kallscheuer N."/>
            <person name="Luecker S."/>
            <person name="Lage O.M."/>
            <person name="Pohl T."/>
            <person name="Merkel B.J."/>
            <person name="Hornburger P."/>
            <person name="Mueller R.-W."/>
            <person name="Bruemmer F."/>
            <person name="Labrenz M."/>
            <person name="Spormann A.M."/>
            <person name="Op Den Camp H."/>
            <person name="Overmann J."/>
            <person name="Amann R."/>
            <person name="Jetten M.S.M."/>
            <person name="Mascher T."/>
            <person name="Medema M.H."/>
            <person name="Devos D.P."/>
            <person name="Kaster A.-K."/>
            <person name="Ovreas L."/>
            <person name="Rohde M."/>
            <person name="Galperin M.Y."/>
            <person name="Jogler C."/>
        </authorList>
    </citation>
    <scope>NUCLEOTIDE SEQUENCE [LARGE SCALE GENOMIC DNA]</scope>
    <source>
        <strain evidence="2 3">Pla52o</strain>
    </source>
</reference>
<dbReference type="AlphaFoldDB" id="A0A5C6C258"/>
<evidence type="ECO:0000313" key="2">
    <source>
        <dbReference type="EMBL" id="TWU17731.1"/>
    </source>
</evidence>
<name>A0A5C6C258_9BACT</name>
<organism evidence="2 3">
    <name type="scientific">Novipirellula galeiformis</name>
    <dbReference type="NCBI Taxonomy" id="2528004"/>
    <lineage>
        <taxon>Bacteria</taxon>
        <taxon>Pseudomonadati</taxon>
        <taxon>Planctomycetota</taxon>
        <taxon>Planctomycetia</taxon>
        <taxon>Pirellulales</taxon>
        <taxon>Pirellulaceae</taxon>
        <taxon>Novipirellula</taxon>
    </lineage>
</organism>
<evidence type="ECO:0000313" key="3">
    <source>
        <dbReference type="Proteomes" id="UP000316304"/>
    </source>
</evidence>
<dbReference type="Pfam" id="PF13487">
    <property type="entry name" value="HD_5"/>
    <property type="match status" value="1"/>
</dbReference>
<dbReference type="CDD" id="cd00077">
    <property type="entry name" value="HDc"/>
    <property type="match status" value="1"/>
</dbReference>
<dbReference type="GO" id="GO:0071111">
    <property type="term" value="F:cyclic-guanylate-specific phosphodiesterase activity"/>
    <property type="evidence" value="ECO:0007669"/>
    <property type="project" value="UniProtKB-EC"/>
</dbReference>
<comment type="caution">
    <text evidence="2">The sequence shown here is derived from an EMBL/GenBank/DDBJ whole genome shotgun (WGS) entry which is preliminary data.</text>
</comment>
<evidence type="ECO:0000259" key="1">
    <source>
        <dbReference type="PROSITE" id="PS51832"/>
    </source>
</evidence>
<dbReference type="PROSITE" id="PS51832">
    <property type="entry name" value="HD_GYP"/>
    <property type="match status" value="1"/>
</dbReference>
<gene>
    <name evidence="2" type="primary">rpfG_5</name>
    <name evidence="2" type="ORF">Pla52o_49460</name>
</gene>
<dbReference type="PANTHER" id="PTHR43155">
    <property type="entry name" value="CYCLIC DI-GMP PHOSPHODIESTERASE PA4108-RELATED"/>
    <property type="match status" value="1"/>
</dbReference>
<feature type="domain" description="HD-GYP" evidence="1">
    <location>
        <begin position="155"/>
        <end position="350"/>
    </location>
</feature>